<evidence type="ECO:0000313" key="3">
    <source>
        <dbReference type="Proteomes" id="UP000198744"/>
    </source>
</evidence>
<feature type="compositionally biased region" description="Basic and acidic residues" evidence="1">
    <location>
        <begin position="360"/>
        <end position="372"/>
    </location>
</feature>
<dbReference type="STRING" id="43775.SAMN04489760_10544"/>
<organism evidence="2 3">
    <name type="scientific">Syntrophus gentianae</name>
    <dbReference type="NCBI Taxonomy" id="43775"/>
    <lineage>
        <taxon>Bacteria</taxon>
        <taxon>Pseudomonadati</taxon>
        <taxon>Thermodesulfobacteriota</taxon>
        <taxon>Syntrophia</taxon>
        <taxon>Syntrophales</taxon>
        <taxon>Syntrophaceae</taxon>
        <taxon>Syntrophus</taxon>
    </lineage>
</organism>
<accession>A0A1H7VZM1</accession>
<gene>
    <name evidence="2" type="ORF">SAMN04489760_10544</name>
</gene>
<dbReference type="OrthoDB" id="197257at2"/>
<dbReference type="PANTHER" id="PTHR40269">
    <property type="entry name" value="OUTER MEMBRANE PROTEIN-RELATED"/>
    <property type="match status" value="1"/>
</dbReference>
<feature type="compositionally biased region" description="Gly residues" evidence="1">
    <location>
        <begin position="388"/>
        <end position="414"/>
    </location>
</feature>
<evidence type="ECO:0008006" key="4">
    <source>
        <dbReference type="Google" id="ProtNLM"/>
    </source>
</evidence>
<evidence type="ECO:0000313" key="2">
    <source>
        <dbReference type="EMBL" id="SEM14255.1"/>
    </source>
</evidence>
<dbReference type="AlphaFoldDB" id="A0A1H7VZM1"/>
<reference evidence="2 3" key="1">
    <citation type="submission" date="2016-10" db="EMBL/GenBank/DDBJ databases">
        <authorList>
            <person name="de Groot N.N."/>
        </authorList>
    </citation>
    <scope>NUCLEOTIDE SEQUENCE [LARGE SCALE GENOMIC DNA]</scope>
    <source>
        <strain evidence="2 3">DSM 8423</strain>
    </source>
</reference>
<feature type="compositionally biased region" description="Low complexity" evidence="1">
    <location>
        <begin position="374"/>
        <end position="387"/>
    </location>
</feature>
<protein>
    <recommendedName>
        <fullName evidence="4">DUF3300 domain-containing protein</fullName>
    </recommendedName>
</protein>
<dbReference type="Pfam" id="PF11737">
    <property type="entry name" value="DUF3300"/>
    <property type="match status" value="1"/>
</dbReference>
<dbReference type="EMBL" id="FOBS01000005">
    <property type="protein sequence ID" value="SEM14255.1"/>
    <property type="molecule type" value="Genomic_DNA"/>
</dbReference>
<dbReference type="PANTHER" id="PTHR40269:SF1">
    <property type="entry name" value="OUTER MEMBRANE PROTEIN"/>
    <property type="match status" value="1"/>
</dbReference>
<keyword evidence="3" id="KW-1185">Reference proteome</keyword>
<feature type="compositionally biased region" description="Basic and acidic residues" evidence="1">
    <location>
        <begin position="298"/>
        <end position="321"/>
    </location>
</feature>
<evidence type="ECO:0000256" key="1">
    <source>
        <dbReference type="SAM" id="MobiDB-lite"/>
    </source>
</evidence>
<proteinExistence type="predicted"/>
<feature type="region of interest" description="Disordered" evidence="1">
    <location>
        <begin position="255"/>
        <end position="414"/>
    </location>
</feature>
<dbReference type="Proteomes" id="UP000198744">
    <property type="component" value="Unassembled WGS sequence"/>
</dbReference>
<sequence>MNHRQVKKIMTWLLVFLLAMPIGGWAQGGGPSSGFKQEELEQILAPIALYPDDLLAQIFMASTYPLEIVEADRFVKANANLKGDSLTRALEQKNWDPSVKSLVNFPQVLAMMSEKLEWTQKLGDAFLSQQKDVMATVQKLRAKAQASGNLKTTKEQVVKVEQQTIIIEPASPQVIYVPAYNPTVVYGTWAYPSYPPYPVYPPGYVATTAAFSFMAGAAVGAAWGYAWGHSDWHGGDVDIDVDHNYNVNRNIDRSKYKNQVTGGQGGRGKWQHNPQHRKGVAYRDQNTRQKYGQSRPGAENRKDFRGRTPDTRQAAGRRDLSASDAAGRQRPATTDRGARDTGQRGAQASQQPRQSNAFEGMDRGGRDARMNSDRGSSSRQSMSASRSSGGGGFGGGRSGGFSGGGRGGGRGGRR</sequence>
<dbReference type="RefSeq" id="WP_093882584.1">
    <property type="nucleotide sequence ID" value="NZ_FOBS01000005.1"/>
</dbReference>
<dbReference type="InterPro" id="IPR021728">
    <property type="entry name" value="DUF3300"/>
</dbReference>
<name>A0A1H7VZM1_9BACT</name>
<feature type="compositionally biased region" description="Polar residues" evidence="1">
    <location>
        <begin position="344"/>
        <end position="357"/>
    </location>
</feature>